<feature type="region of interest" description="Disordered" evidence="1">
    <location>
        <begin position="433"/>
        <end position="468"/>
    </location>
</feature>
<evidence type="ECO:0000313" key="3">
    <source>
        <dbReference type="Proteomes" id="UP000178912"/>
    </source>
</evidence>
<reference evidence="3" key="1">
    <citation type="submission" date="2016-03" db="EMBL/GenBank/DDBJ databases">
        <authorList>
            <person name="Guldener U."/>
        </authorList>
    </citation>
    <scope>NUCLEOTIDE SEQUENCE [LARGE SCALE GENOMIC DNA]</scope>
    <source>
        <strain evidence="3">04CH-RAC-A.6.1</strain>
    </source>
</reference>
<dbReference type="OrthoDB" id="5359231at2759"/>
<evidence type="ECO:0008006" key="4">
    <source>
        <dbReference type="Google" id="ProtNLM"/>
    </source>
</evidence>
<evidence type="ECO:0000313" key="2">
    <source>
        <dbReference type="EMBL" id="CZT02777.1"/>
    </source>
</evidence>
<proteinExistence type="predicted"/>
<dbReference type="Proteomes" id="UP000178912">
    <property type="component" value="Unassembled WGS sequence"/>
</dbReference>
<protein>
    <recommendedName>
        <fullName evidence="4">F-box domain-containing protein</fullName>
    </recommendedName>
</protein>
<dbReference type="AlphaFoldDB" id="A0A1E1KX15"/>
<evidence type="ECO:0000256" key="1">
    <source>
        <dbReference type="SAM" id="MobiDB-lite"/>
    </source>
</evidence>
<organism evidence="2 3">
    <name type="scientific">Rhynchosporium agropyri</name>
    <dbReference type="NCBI Taxonomy" id="914238"/>
    <lineage>
        <taxon>Eukaryota</taxon>
        <taxon>Fungi</taxon>
        <taxon>Dikarya</taxon>
        <taxon>Ascomycota</taxon>
        <taxon>Pezizomycotina</taxon>
        <taxon>Leotiomycetes</taxon>
        <taxon>Helotiales</taxon>
        <taxon>Ploettnerulaceae</taxon>
        <taxon>Rhynchosporium</taxon>
    </lineage>
</organism>
<gene>
    <name evidence="2" type="ORF">RAG0_09797</name>
</gene>
<name>A0A1E1KX15_9HELO</name>
<dbReference type="EMBL" id="FJUX01000058">
    <property type="protein sequence ID" value="CZT02777.1"/>
    <property type="molecule type" value="Genomic_DNA"/>
</dbReference>
<keyword evidence="3" id="KW-1185">Reference proteome</keyword>
<sequence length="733" mass="82514">MATLPKCVHHSLSALLVSHFATSDHFALPEQHLQRRITSTCVSVQCVVWTTHPTKYLQNVADNLSFDDFFSLVLSRRDFLFLLTEERICKSFVQIKHSNEACAAVKKGGGYARDLRIAAQRRDALSSAHPFVIATIGVCDAYVYRKGTLCYILDDRVRLLDLHRSAREELVVSIPGLLAKAHSDIGDNNKGKFKYLYYSNGILACLYESSSDDSPARLIAFHIKSKKILMTHELESKDKIFARHDSQHLYYGTHSEMGTDGYKKWIIQGYGYRTRKWYDHKVYLADMALDERTDNESMWKRQHQEGPINDRWTSLRLDEDEITGDLKIIEGWREWYKGCSKIVVKDDDKSGLLPDAILQDPDVVSPTTSLWIHAASSDETVAAEASPSSTADPSITSGSSAHILASTVESSLMVDMQGTSEFPDVPLRKLIQKDDKPHHMRAPGRSPDKTHPGNDGSAQPTHTLAKSRVRTYHTSCSTFLDLVDEPHPHDWQGKQRLRLRAGSRKLGSPLLDRSGFIRGPDPNLNIALEEMYKVPPSSYWLRGQDLSRPGEHGDTPYRLMNLPSHLGNVEDDEPEKPRLHENKLRSTQSLTFVGFEPSINLVGLKNGMGHSSAFREWQKGKEEEEDGEREMVGVGGDVEEAHTTVTIDVKGKRKAVAGSFEPMRYTSDGYANVNLVEGVPTYAGGYERSGWVWRDKAVYRDTGLGLYMGRDRKKRQRPSGLMDLLPLSWRGSA</sequence>
<accession>A0A1E1KX15</accession>